<dbReference type="EMBL" id="SSTJ01000003">
    <property type="protein sequence ID" value="THG38072.1"/>
    <property type="molecule type" value="Genomic_DNA"/>
</dbReference>
<sequence length="96" mass="10621">MATKTFSSRADAEQLAFAEALARQEYGMSFGQYCGTVLLGAIRQEGKMPDLPAKKAGARKRQALAVIKGFSKRPHNAEIGKMNDEEIRELIASRYE</sequence>
<dbReference type="RefSeq" id="WP_016308342.1">
    <property type="nucleotide sequence ID" value="NZ_SSTJ01000003.1"/>
</dbReference>
<proteinExistence type="predicted"/>
<reference evidence="1 2" key="1">
    <citation type="submission" date="2019-04" db="EMBL/GenBank/DDBJ databases">
        <title>Microbes associate with the intestines of laboratory mice.</title>
        <authorList>
            <person name="Navarre W."/>
            <person name="Wong E."/>
            <person name="Huang K.C."/>
            <person name="Tropini C."/>
            <person name="Ng K."/>
            <person name="Yu B."/>
        </authorList>
    </citation>
    <scope>NUCLEOTIDE SEQUENCE [LARGE SCALE GENOMIC DNA]</scope>
    <source>
        <strain evidence="1 2">NM80_B27</strain>
    </source>
</reference>
<gene>
    <name evidence="1" type="ORF">E5986_04265</name>
</gene>
<dbReference type="AlphaFoldDB" id="A0A4S4G5X6"/>
<dbReference type="GeneID" id="82189763"/>
<name>A0A4S4G5X6_9ACTN</name>
<protein>
    <submittedName>
        <fullName evidence="1">Uncharacterized protein</fullName>
    </submittedName>
</protein>
<accession>A0A4S4G5X6</accession>
<dbReference type="Proteomes" id="UP000308978">
    <property type="component" value="Unassembled WGS sequence"/>
</dbReference>
<comment type="caution">
    <text evidence="1">The sequence shown here is derived from an EMBL/GenBank/DDBJ whole genome shotgun (WGS) entry which is preliminary data.</text>
</comment>
<organism evidence="1 2">
    <name type="scientific">Adlercreutzia caecimuris</name>
    <dbReference type="NCBI Taxonomy" id="671266"/>
    <lineage>
        <taxon>Bacteria</taxon>
        <taxon>Bacillati</taxon>
        <taxon>Actinomycetota</taxon>
        <taxon>Coriobacteriia</taxon>
        <taxon>Eggerthellales</taxon>
        <taxon>Eggerthellaceae</taxon>
        <taxon>Adlercreutzia</taxon>
    </lineage>
</organism>
<evidence type="ECO:0000313" key="2">
    <source>
        <dbReference type="Proteomes" id="UP000308978"/>
    </source>
</evidence>
<evidence type="ECO:0000313" key="1">
    <source>
        <dbReference type="EMBL" id="THG38072.1"/>
    </source>
</evidence>